<dbReference type="GO" id="GO:0097730">
    <property type="term" value="C:non-motile cilium"/>
    <property type="evidence" value="ECO:0007669"/>
    <property type="project" value="TreeGrafter"/>
</dbReference>
<name>A0A564YIV9_HYMDI</name>
<dbReference type="Gene3D" id="1.25.40.10">
    <property type="entry name" value="Tetratricopeptide repeat domain"/>
    <property type="match status" value="1"/>
</dbReference>
<dbReference type="GO" id="GO:0019894">
    <property type="term" value="F:kinesin binding"/>
    <property type="evidence" value="ECO:0007669"/>
    <property type="project" value="TreeGrafter"/>
</dbReference>
<proteinExistence type="predicted"/>
<dbReference type="InterPro" id="IPR011990">
    <property type="entry name" value="TPR-like_helical_dom_sf"/>
</dbReference>
<dbReference type="PROSITE" id="PS50005">
    <property type="entry name" value="TPR"/>
    <property type="match status" value="1"/>
</dbReference>
<dbReference type="AlphaFoldDB" id="A0A564YIV9"/>
<dbReference type="GO" id="GO:0042073">
    <property type="term" value="P:intraciliary transport"/>
    <property type="evidence" value="ECO:0007669"/>
    <property type="project" value="TreeGrafter"/>
</dbReference>
<dbReference type="Proteomes" id="UP000321570">
    <property type="component" value="Unassembled WGS sequence"/>
</dbReference>
<dbReference type="GO" id="GO:0097546">
    <property type="term" value="C:ciliary base"/>
    <property type="evidence" value="ECO:0007669"/>
    <property type="project" value="TreeGrafter"/>
</dbReference>
<evidence type="ECO:0000313" key="2">
    <source>
        <dbReference type="EMBL" id="VUZ47212.1"/>
    </source>
</evidence>
<dbReference type="EMBL" id="CABIJS010000222">
    <property type="protein sequence ID" value="VUZ47212.1"/>
    <property type="molecule type" value="Genomic_DNA"/>
</dbReference>
<evidence type="ECO:0000313" key="3">
    <source>
        <dbReference type="Proteomes" id="UP000321570"/>
    </source>
</evidence>
<dbReference type="InterPro" id="IPR019734">
    <property type="entry name" value="TPR_rpt"/>
</dbReference>
<keyword evidence="1" id="KW-0802">TPR repeat</keyword>
<feature type="repeat" description="TPR" evidence="1">
    <location>
        <begin position="20"/>
        <end position="53"/>
    </location>
</feature>
<dbReference type="GO" id="GO:0005814">
    <property type="term" value="C:centriole"/>
    <property type="evidence" value="ECO:0007669"/>
    <property type="project" value="TreeGrafter"/>
</dbReference>
<dbReference type="Pfam" id="PF13414">
    <property type="entry name" value="TPR_11"/>
    <property type="match status" value="1"/>
</dbReference>
<feature type="non-terminal residue" evidence="2">
    <location>
        <position position="1"/>
    </location>
</feature>
<dbReference type="PANTHER" id="PTHR44117">
    <property type="entry name" value="INTRAFLAGELLAR TRANSPORT PROTEIN 88 HOMOLOG"/>
    <property type="match status" value="1"/>
</dbReference>
<dbReference type="GO" id="GO:1905515">
    <property type="term" value="P:non-motile cilium assembly"/>
    <property type="evidence" value="ECO:0007669"/>
    <property type="project" value="TreeGrafter"/>
</dbReference>
<dbReference type="SUPFAM" id="SSF48452">
    <property type="entry name" value="TPR-like"/>
    <property type="match status" value="1"/>
</dbReference>
<feature type="non-terminal residue" evidence="2">
    <location>
        <position position="85"/>
    </location>
</feature>
<evidence type="ECO:0000256" key="1">
    <source>
        <dbReference type="PROSITE-ProRule" id="PRU00339"/>
    </source>
</evidence>
<accession>A0A564YIV9</accession>
<keyword evidence="3" id="KW-1185">Reference proteome</keyword>
<protein>
    <submittedName>
        <fullName evidence="2">Uncharacterized protein</fullName>
    </submittedName>
</protein>
<dbReference type="SMART" id="SM00028">
    <property type="entry name" value="TPR"/>
    <property type="match status" value="2"/>
</dbReference>
<organism evidence="2 3">
    <name type="scientific">Hymenolepis diminuta</name>
    <name type="common">Rat tapeworm</name>
    <dbReference type="NCBI Taxonomy" id="6216"/>
    <lineage>
        <taxon>Eukaryota</taxon>
        <taxon>Metazoa</taxon>
        <taxon>Spiralia</taxon>
        <taxon>Lophotrochozoa</taxon>
        <taxon>Platyhelminthes</taxon>
        <taxon>Cestoda</taxon>
        <taxon>Eucestoda</taxon>
        <taxon>Cyclophyllidea</taxon>
        <taxon>Hymenolepididae</taxon>
        <taxon>Hymenolepis</taxon>
    </lineage>
</organism>
<sequence>DFIQADRYADIAIAADKYSPAALVNKGNILFKQAQLERARDCYLEALEDDPTCVEALYNLGLAAKQMNRLEESLDAIYKIHALLP</sequence>
<dbReference type="PANTHER" id="PTHR44117:SF1">
    <property type="entry name" value="INTRAFLAGELLAR TRANSPORT PROTEIN 88 HOMOLOG"/>
    <property type="match status" value="1"/>
</dbReference>
<reference evidence="2 3" key="1">
    <citation type="submission" date="2019-07" db="EMBL/GenBank/DDBJ databases">
        <authorList>
            <person name="Jastrzebski P J."/>
            <person name="Paukszto L."/>
            <person name="Jastrzebski P J."/>
        </authorList>
    </citation>
    <scope>NUCLEOTIDE SEQUENCE [LARGE SCALE GENOMIC DNA]</scope>
    <source>
        <strain evidence="2 3">WMS-il1</strain>
    </source>
</reference>
<dbReference type="GO" id="GO:0036064">
    <property type="term" value="C:ciliary basal body"/>
    <property type="evidence" value="ECO:0007669"/>
    <property type="project" value="TreeGrafter"/>
</dbReference>
<gene>
    <name evidence="2" type="ORF">WMSIL1_LOCUS6487</name>
</gene>